<dbReference type="EMBL" id="JBHTOP010000011">
    <property type="protein sequence ID" value="MFD1671549.1"/>
    <property type="molecule type" value="Genomic_DNA"/>
</dbReference>
<reference evidence="12" key="1">
    <citation type="journal article" date="2019" name="Int. J. Syst. Evol. Microbiol.">
        <title>The Global Catalogue of Microorganisms (GCM) 10K type strain sequencing project: providing services to taxonomists for standard genome sequencing and annotation.</title>
        <authorList>
            <consortium name="The Broad Institute Genomics Platform"/>
            <consortium name="The Broad Institute Genome Sequencing Center for Infectious Disease"/>
            <person name="Wu L."/>
            <person name="Ma J."/>
        </authorList>
    </citation>
    <scope>NUCLEOTIDE SEQUENCE [LARGE SCALE GENOMIC DNA]</scope>
    <source>
        <strain evidence="12">CCM 8896</strain>
    </source>
</reference>
<dbReference type="EC" id="2.1.1.63" evidence="8"/>
<evidence type="ECO:0000256" key="3">
    <source>
        <dbReference type="ARBA" id="ARBA00022603"/>
    </source>
</evidence>
<dbReference type="SUPFAM" id="SSF46767">
    <property type="entry name" value="Methylated DNA-protein cysteine methyltransferase, C-terminal domain"/>
    <property type="match status" value="1"/>
</dbReference>
<name>A0ABW4J592_9LACO</name>
<dbReference type="InterPro" id="IPR036217">
    <property type="entry name" value="MethylDNA_cys_MeTrfase_DNAb"/>
</dbReference>
<comment type="catalytic activity">
    <reaction evidence="1 8">
        <text>a 4-O-methyl-thymidine in DNA + L-cysteinyl-[protein] = a thymidine in DNA + S-methyl-L-cysteinyl-[protein]</text>
        <dbReference type="Rhea" id="RHEA:53428"/>
        <dbReference type="Rhea" id="RHEA-COMP:10131"/>
        <dbReference type="Rhea" id="RHEA-COMP:10132"/>
        <dbReference type="Rhea" id="RHEA-COMP:13555"/>
        <dbReference type="Rhea" id="RHEA-COMP:13556"/>
        <dbReference type="ChEBI" id="CHEBI:29950"/>
        <dbReference type="ChEBI" id="CHEBI:82612"/>
        <dbReference type="ChEBI" id="CHEBI:137386"/>
        <dbReference type="ChEBI" id="CHEBI:137387"/>
        <dbReference type="EC" id="2.1.1.63"/>
    </reaction>
</comment>
<dbReference type="CDD" id="cd06445">
    <property type="entry name" value="ATase"/>
    <property type="match status" value="1"/>
</dbReference>
<comment type="miscellaneous">
    <text evidence="8">This enzyme catalyzes only one turnover and therefore is not strictly catalytic. According to one definition, an enzyme is a biocatalyst that acts repeatedly and over many reaction cycles.</text>
</comment>
<organism evidence="11 12">
    <name type="scientific">Agrilactobacillus yilanensis</name>
    <dbReference type="NCBI Taxonomy" id="2485997"/>
    <lineage>
        <taxon>Bacteria</taxon>
        <taxon>Bacillati</taxon>
        <taxon>Bacillota</taxon>
        <taxon>Bacilli</taxon>
        <taxon>Lactobacillales</taxon>
        <taxon>Lactobacillaceae</taxon>
        <taxon>Agrilactobacillus</taxon>
    </lineage>
</organism>
<dbReference type="InterPro" id="IPR008332">
    <property type="entry name" value="MethylG_MeTrfase_N"/>
</dbReference>
<dbReference type="HAMAP" id="MF_00772">
    <property type="entry name" value="OGT"/>
    <property type="match status" value="1"/>
</dbReference>
<evidence type="ECO:0000313" key="12">
    <source>
        <dbReference type="Proteomes" id="UP001597267"/>
    </source>
</evidence>
<dbReference type="Gene3D" id="3.30.160.70">
    <property type="entry name" value="Methylated DNA-protein cysteine methyltransferase domain"/>
    <property type="match status" value="1"/>
</dbReference>
<proteinExistence type="inferred from homology"/>
<evidence type="ECO:0000256" key="6">
    <source>
        <dbReference type="ARBA" id="ARBA00023204"/>
    </source>
</evidence>
<keyword evidence="2 8" id="KW-0963">Cytoplasm</keyword>
<keyword evidence="5 8" id="KW-0227">DNA damage</keyword>
<evidence type="ECO:0000259" key="10">
    <source>
        <dbReference type="Pfam" id="PF02870"/>
    </source>
</evidence>
<feature type="domain" description="Methylated-DNA-[protein]-cysteine S-methyltransferase DNA binding" evidence="9">
    <location>
        <begin position="80"/>
        <end position="159"/>
    </location>
</feature>
<feature type="active site" description="Nucleophile; methyl group acceptor" evidence="8">
    <location>
        <position position="131"/>
    </location>
</feature>
<comment type="similarity">
    <text evidence="8">Belongs to the MGMT family.</text>
</comment>
<keyword evidence="4 8" id="KW-0808">Transferase</keyword>
<keyword evidence="12" id="KW-1185">Reference proteome</keyword>
<evidence type="ECO:0000256" key="2">
    <source>
        <dbReference type="ARBA" id="ARBA00022490"/>
    </source>
</evidence>
<evidence type="ECO:0000256" key="8">
    <source>
        <dbReference type="HAMAP-Rule" id="MF_00772"/>
    </source>
</evidence>
<evidence type="ECO:0000313" key="11">
    <source>
        <dbReference type="EMBL" id="MFD1671549.1"/>
    </source>
</evidence>
<dbReference type="PROSITE" id="PS00374">
    <property type="entry name" value="MGMT"/>
    <property type="match status" value="1"/>
</dbReference>
<dbReference type="GO" id="GO:0032259">
    <property type="term" value="P:methylation"/>
    <property type="evidence" value="ECO:0007669"/>
    <property type="project" value="UniProtKB-KW"/>
</dbReference>
<keyword evidence="3 8" id="KW-0489">Methyltransferase</keyword>
<evidence type="ECO:0000256" key="1">
    <source>
        <dbReference type="ARBA" id="ARBA00001286"/>
    </source>
</evidence>
<feature type="domain" description="Methylguanine DNA methyltransferase ribonuclease-like" evidence="10">
    <location>
        <begin position="3"/>
        <end position="74"/>
    </location>
</feature>
<comment type="caution">
    <text evidence="11">The sequence shown here is derived from an EMBL/GenBank/DDBJ whole genome shotgun (WGS) entry which is preliminary data.</text>
</comment>
<dbReference type="RefSeq" id="WP_125715774.1">
    <property type="nucleotide sequence ID" value="NZ_JBHTOP010000011.1"/>
</dbReference>
<dbReference type="PANTHER" id="PTHR10815">
    <property type="entry name" value="METHYLATED-DNA--PROTEIN-CYSTEINE METHYLTRANSFERASE"/>
    <property type="match status" value="1"/>
</dbReference>
<dbReference type="InterPro" id="IPR036388">
    <property type="entry name" value="WH-like_DNA-bd_sf"/>
</dbReference>
<comment type="subcellular location">
    <subcellularLocation>
        <location evidence="8">Cytoplasm</location>
    </subcellularLocation>
</comment>
<dbReference type="InterPro" id="IPR001497">
    <property type="entry name" value="MethylDNA_cys_MeTrfase_AS"/>
</dbReference>
<dbReference type="InterPro" id="IPR023546">
    <property type="entry name" value="MGMT"/>
</dbReference>
<dbReference type="InterPro" id="IPR036631">
    <property type="entry name" value="MGMT_N_sf"/>
</dbReference>
<dbReference type="SUPFAM" id="SSF53155">
    <property type="entry name" value="Methylated DNA-protein cysteine methyltransferase domain"/>
    <property type="match status" value="1"/>
</dbReference>
<evidence type="ECO:0000256" key="7">
    <source>
        <dbReference type="ARBA" id="ARBA00049348"/>
    </source>
</evidence>
<evidence type="ECO:0000256" key="5">
    <source>
        <dbReference type="ARBA" id="ARBA00022763"/>
    </source>
</evidence>
<dbReference type="InterPro" id="IPR014048">
    <property type="entry name" value="MethylDNA_cys_MeTrfase_DNA-bd"/>
</dbReference>
<keyword evidence="6 8" id="KW-0234">DNA repair</keyword>
<accession>A0ABW4J592</accession>
<dbReference type="Pfam" id="PF01035">
    <property type="entry name" value="DNA_binding_1"/>
    <property type="match status" value="1"/>
</dbReference>
<dbReference type="Proteomes" id="UP001597267">
    <property type="component" value="Unassembled WGS sequence"/>
</dbReference>
<evidence type="ECO:0000256" key="4">
    <source>
        <dbReference type="ARBA" id="ARBA00022679"/>
    </source>
</evidence>
<evidence type="ECO:0000259" key="9">
    <source>
        <dbReference type="Pfam" id="PF01035"/>
    </source>
</evidence>
<dbReference type="Gene3D" id="1.10.10.10">
    <property type="entry name" value="Winged helix-like DNA-binding domain superfamily/Winged helix DNA-binding domain"/>
    <property type="match status" value="1"/>
</dbReference>
<protein>
    <recommendedName>
        <fullName evidence="8">Methylated-DNA--protein-cysteine methyltransferase</fullName>
        <ecNumber evidence="8">2.1.1.63</ecNumber>
    </recommendedName>
    <alternativeName>
        <fullName evidence="8">6-O-methylguanine-DNA methyltransferase</fullName>
        <shortName evidence="8">MGMT</shortName>
    </alternativeName>
    <alternativeName>
        <fullName evidence="8">O-6-methylguanine-DNA-alkyltransferase</fullName>
    </alternativeName>
</protein>
<sequence length="164" mass="17833">MFYRSTYQTPLGTVILLSDATALRGLWFADQKYCGAQYDLEKTEVQDAPPITAAKTWLTQYFAGEKPAPTQLTLAPEVTPFRQRVLNVLQTIPYGTTTTYQAIAQQLSGTNLSRAVGGAVGHNPISIIIPCHRVLGSDGALTGYAGGVDRKIELLRLEGLNNYA</sequence>
<gene>
    <name evidence="11" type="ORF">ACFQ5M_05535</name>
</gene>
<comment type="function">
    <text evidence="8">Involved in the cellular defense against the biological effects of O6-methylguanine (O6-MeG) and O4-methylthymine (O4-MeT) in DNA. Repairs the methylated nucleobase in DNA by stoichiometrically transferring the methyl group to a cysteine residue in the enzyme. This is a suicide reaction: the enzyme is irreversibly inactivated.</text>
</comment>
<comment type="catalytic activity">
    <reaction evidence="7 8">
        <text>a 6-O-methyl-2'-deoxyguanosine in DNA + L-cysteinyl-[protein] = S-methyl-L-cysteinyl-[protein] + a 2'-deoxyguanosine in DNA</text>
        <dbReference type="Rhea" id="RHEA:24000"/>
        <dbReference type="Rhea" id="RHEA-COMP:10131"/>
        <dbReference type="Rhea" id="RHEA-COMP:10132"/>
        <dbReference type="Rhea" id="RHEA-COMP:11367"/>
        <dbReference type="Rhea" id="RHEA-COMP:11368"/>
        <dbReference type="ChEBI" id="CHEBI:29950"/>
        <dbReference type="ChEBI" id="CHEBI:82612"/>
        <dbReference type="ChEBI" id="CHEBI:85445"/>
        <dbReference type="ChEBI" id="CHEBI:85448"/>
        <dbReference type="EC" id="2.1.1.63"/>
    </reaction>
</comment>
<dbReference type="NCBIfam" id="TIGR00589">
    <property type="entry name" value="ogt"/>
    <property type="match status" value="1"/>
</dbReference>
<dbReference type="PANTHER" id="PTHR10815:SF5">
    <property type="entry name" value="METHYLATED-DNA--PROTEIN-CYSTEINE METHYLTRANSFERASE"/>
    <property type="match status" value="1"/>
</dbReference>
<dbReference type="GO" id="GO:0003908">
    <property type="term" value="F:methylated-DNA-[protein]-cysteine S-methyltransferase activity"/>
    <property type="evidence" value="ECO:0007669"/>
    <property type="project" value="UniProtKB-EC"/>
</dbReference>
<dbReference type="Pfam" id="PF02870">
    <property type="entry name" value="Methyltransf_1N"/>
    <property type="match status" value="1"/>
</dbReference>